<evidence type="ECO:0000256" key="2">
    <source>
        <dbReference type="ARBA" id="ARBA00010212"/>
    </source>
</evidence>
<keyword evidence="8 9" id="KW-0472">Membrane</keyword>
<proteinExistence type="inferred from homology"/>
<dbReference type="PANTHER" id="PTHR43840">
    <property type="entry name" value="MITOCHONDRIAL METAL TRANSPORTER 1-RELATED"/>
    <property type="match status" value="1"/>
</dbReference>
<keyword evidence="6" id="KW-0864">Zinc transport</keyword>
<keyword evidence="3" id="KW-0813">Transport</keyword>
<name>A0ABT4YVC9_9VIBR</name>
<feature type="transmembrane region" description="Helical" evidence="9">
    <location>
        <begin position="12"/>
        <end position="38"/>
    </location>
</feature>
<evidence type="ECO:0000256" key="4">
    <source>
        <dbReference type="ARBA" id="ARBA00022496"/>
    </source>
</evidence>
<dbReference type="InterPro" id="IPR050291">
    <property type="entry name" value="CDF_Transporter"/>
</dbReference>
<dbReference type="NCBIfam" id="TIGR01297">
    <property type="entry name" value="CDF"/>
    <property type="match status" value="1"/>
</dbReference>
<keyword evidence="4" id="KW-0408">Iron</keyword>
<evidence type="ECO:0000313" key="11">
    <source>
        <dbReference type="EMBL" id="MDB1125539.1"/>
    </source>
</evidence>
<evidence type="ECO:0000256" key="3">
    <source>
        <dbReference type="ARBA" id="ARBA00022448"/>
    </source>
</evidence>
<evidence type="ECO:0000256" key="6">
    <source>
        <dbReference type="ARBA" id="ARBA00022906"/>
    </source>
</evidence>
<feature type="transmembrane region" description="Helical" evidence="9">
    <location>
        <begin position="116"/>
        <end position="135"/>
    </location>
</feature>
<evidence type="ECO:0000256" key="1">
    <source>
        <dbReference type="ARBA" id="ARBA00004141"/>
    </source>
</evidence>
<keyword evidence="4" id="KW-0410">Iron transport</keyword>
<evidence type="ECO:0000256" key="7">
    <source>
        <dbReference type="ARBA" id="ARBA00022989"/>
    </source>
</evidence>
<gene>
    <name evidence="11" type="ORF">PGX00_18490</name>
</gene>
<evidence type="ECO:0000256" key="8">
    <source>
        <dbReference type="ARBA" id="ARBA00023136"/>
    </source>
</evidence>
<sequence>MCAQVSKIENQVLTFSALLASIFAIGGLVFGLMFGSLVILFDGVYSTVSLLLTILSLVVSKFIQSPSKRHFPFGKAILEPIVITVKAIVILVVVIVSLHSAVTSLFTGGREMDTSVATLFGVLNVLGCGYAWWYIAHRSKRFTSDLIAAESMQWQMDTLLSIAITVGFIIAWVITQSPLAKYAVYADPLMMCAISVYFIKVPIDMLKEALRELLMMAPSKEIHSQVTAGINKADKLGNQRIKLVGLTKVGRELRLVVDINTQNAHSISIHDIEKTRKSITSQLSTMPFDLHLNLNIAR</sequence>
<dbReference type="Gene3D" id="1.20.1510.10">
    <property type="entry name" value="Cation efflux protein transmembrane domain"/>
    <property type="match status" value="1"/>
</dbReference>
<accession>A0ABT4YVC9</accession>
<comment type="similarity">
    <text evidence="2">Belongs to the cation diffusion facilitator (CDF) transporter (TC 2.A.4) family. FieF subfamily.</text>
</comment>
<comment type="caution">
    <text evidence="11">The sequence shown here is derived from an EMBL/GenBank/DDBJ whole genome shotgun (WGS) entry which is preliminary data.</text>
</comment>
<dbReference type="PANTHER" id="PTHR43840:SF15">
    <property type="entry name" value="MITOCHONDRIAL METAL TRANSPORTER 1-RELATED"/>
    <property type="match status" value="1"/>
</dbReference>
<dbReference type="EMBL" id="JAQLOI010000003">
    <property type="protein sequence ID" value="MDB1125539.1"/>
    <property type="molecule type" value="Genomic_DNA"/>
</dbReference>
<dbReference type="Proteomes" id="UP001210678">
    <property type="component" value="Unassembled WGS sequence"/>
</dbReference>
<keyword evidence="6" id="KW-0406">Ion transport</keyword>
<evidence type="ECO:0000256" key="9">
    <source>
        <dbReference type="SAM" id="Phobius"/>
    </source>
</evidence>
<organism evidence="11 12">
    <name type="scientific">Vibrio algarum</name>
    <dbReference type="NCBI Taxonomy" id="3020714"/>
    <lineage>
        <taxon>Bacteria</taxon>
        <taxon>Pseudomonadati</taxon>
        <taxon>Pseudomonadota</taxon>
        <taxon>Gammaproteobacteria</taxon>
        <taxon>Vibrionales</taxon>
        <taxon>Vibrionaceae</taxon>
        <taxon>Vibrio</taxon>
    </lineage>
</organism>
<feature type="transmembrane region" description="Helical" evidence="9">
    <location>
        <begin position="76"/>
        <end position="96"/>
    </location>
</feature>
<dbReference type="RefSeq" id="WP_272139347.1">
    <property type="nucleotide sequence ID" value="NZ_JAQLOI010000003.1"/>
</dbReference>
<evidence type="ECO:0000256" key="5">
    <source>
        <dbReference type="ARBA" id="ARBA00022692"/>
    </source>
</evidence>
<keyword evidence="12" id="KW-1185">Reference proteome</keyword>
<evidence type="ECO:0000259" key="10">
    <source>
        <dbReference type="Pfam" id="PF01545"/>
    </source>
</evidence>
<feature type="domain" description="Cation efflux protein transmembrane" evidence="10">
    <location>
        <begin position="14"/>
        <end position="214"/>
    </location>
</feature>
<feature type="transmembrane region" description="Helical" evidence="9">
    <location>
        <begin position="156"/>
        <end position="174"/>
    </location>
</feature>
<dbReference type="Pfam" id="PF01545">
    <property type="entry name" value="Cation_efflux"/>
    <property type="match status" value="1"/>
</dbReference>
<keyword evidence="5 9" id="KW-0812">Transmembrane</keyword>
<dbReference type="InterPro" id="IPR002524">
    <property type="entry name" value="Cation_efflux"/>
</dbReference>
<reference evidence="11 12" key="1">
    <citation type="submission" date="2023-01" db="EMBL/GenBank/DDBJ databases">
        <title>Vibrio sp. KJ40-1 sp.nov, isolated from marine algae.</title>
        <authorList>
            <person name="Butt M."/>
            <person name="Kim J.M.J."/>
            <person name="Jeon C.O.C."/>
        </authorList>
    </citation>
    <scope>NUCLEOTIDE SEQUENCE [LARGE SCALE GENOMIC DNA]</scope>
    <source>
        <strain evidence="11 12">KJ40-1</strain>
    </source>
</reference>
<feature type="transmembrane region" description="Helical" evidence="9">
    <location>
        <begin position="44"/>
        <end position="64"/>
    </location>
</feature>
<comment type="subcellular location">
    <subcellularLocation>
        <location evidence="1">Membrane</location>
        <topology evidence="1">Multi-pass membrane protein</topology>
    </subcellularLocation>
</comment>
<evidence type="ECO:0000313" key="12">
    <source>
        <dbReference type="Proteomes" id="UP001210678"/>
    </source>
</evidence>
<protein>
    <submittedName>
        <fullName evidence="11">Cation diffusion facilitator family transporter</fullName>
    </submittedName>
</protein>
<keyword evidence="7 9" id="KW-1133">Transmembrane helix</keyword>
<dbReference type="InterPro" id="IPR058533">
    <property type="entry name" value="Cation_efflux_TM"/>
</dbReference>
<dbReference type="InterPro" id="IPR027469">
    <property type="entry name" value="Cation_efflux_TMD_sf"/>
</dbReference>
<dbReference type="SUPFAM" id="SSF161111">
    <property type="entry name" value="Cation efflux protein transmembrane domain-like"/>
    <property type="match status" value="1"/>
</dbReference>
<keyword evidence="6" id="KW-0862">Zinc</keyword>